<dbReference type="PANTHER" id="PTHR42830">
    <property type="entry name" value="OSMOTICALLY INDUCIBLE FAMILY PROTEIN"/>
    <property type="match status" value="1"/>
</dbReference>
<dbReference type="RefSeq" id="WP_191766706.1">
    <property type="nucleotide sequence ID" value="NZ_JACSPM010000004.1"/>
</dbReference>
<dbReference type="InterPro" id="IPR036102">
    <property type="entry name" value="OsmC/Ohrsf"/>
</dbReference>
<accession>A0ABR8X4X2</accession>
<comment type="caution">
    <text evidence="1">The sequence shown here is derived from an EMBL/GenBank/DDBJ whole genome shotgun (WGS) entry which is preliminary data.</text>
</comment>
<dbReference type="PANTHER" id="PTHR42830:SF2">
    <property type="entry name" value="OSMC_OHR FAMILY PROTEIN"/>
    <property type="match status" value="1"/>
</dbReference>
<protein>
    <submittedName>
        <fullName evidence="1">OsmC family protein</fullName>
    </submittedName>
</protein>
<dbReference type="InterPro" id="IPR003718">
    <property type="entry name" value="OsmC/Ohr_fam"/>
</dbReference>
<dbReference type="SUPFAM" id="SSF82784">
    <property type="entry name" value="OsmC-like"/>
    <property type="match status" value="1"/>
</dbReference>
<dbReference type="Gene3D" id="3.30.300.20">
    <property type="match status" value="1"/>
</dbReference>
<dbReference type="Proteomes" id="UP000602532">
    <property type="component" value="Unassembled WGS sequence"/>
</dbReference>
<dbReference type="EMBL" id="JACSPM010000004">
    <property type="protein sequence ID" value="MBD8024363.1"/>
    <property type="molecule type" value="Genomic_DNA"/>
</dbReference>
<gene>
    <name evidence="1" type="ORF">H9622_12285</name>
</gene>
<evidence type="ECO:0000313" key="1">
    <source>
        <dbReference type="EMBL" id="MBD8024363.1"/>
    </source>
</evidence>
<dbReference type="InterPro" id="IPR052707">
    <property type="entry name" value="OsmC_Ohr_Peroxiredoxin"/>
</dbReference>
<sequence>MNAHVYESTVNWSGSTGAGYAAYSRRHQVTAGRAGLAVSADRAFLGDAALPNPEQLLLAAASSCQLLSFLAVAARAGVNVVGYRDDATAIMPSDARPVRITHIVLSPTVTVSQSDPETVVRLMREAHAGCFIAHSLTASLEMDITVEVTE</sequence>
<name>A0ABR8X4X2_9MICO</name>
<dbReference type="InterPro" id="IPR015946">
    <property type="entry name" value="KH_dom-like_a/b"/>
</dbReference>
<evidence type="ECO:0000313" key="2">
    <source>
        <dbReference type="Proteomes" id="UP000602532"/>
    </source>
</evidence>
<dbReference type="Pfam" id="PF02566">
    <property type="entry name" value="OsmC"/>
    <property type="match status" value="1"/>
</dbReference>
<proteinExistence type="predicted"/>
<keyword evidence="2" id="KW-1185">Reference proteome</keyword>
<reference evidence="1 2" key="1">
    <citation type="submission" date="2020-08" db="EMBL/GenBank/DDBJ databases">
        <title>A Genomic Blueprint of the Chicken Gut Microbiome.</title>
        <authorList>
            <person name="Gilroy R."/>
            <person name="Ravi A."/>
            <person name="Getino M."/>
            <person name="Pursley I."/>
            <person name="Horton D.L."/>
            <person name="Alikhan N.-F."/>
            <person name="Baker D."/>
            <person name="Gharbi K."/>
            <person name="Hall N."/>
            <person name="Watson M."/>
            <person name="Adriaenssens E.M."/>
            <person name="Foster-Nyarko E."/>
            <person name="Jarju S."/>
            <person name="Secka A."/>
            <person name="Antonio M."/>
            <person name="Oren A."/>
            <person name="Chaudhuri R."/>
            <person name="La Ragione R.M."/>
            <person name="Hildebrand F."/>
            <person name="Pallen M.J."/>
        </authorList>
    </citation>
    <scope>NUCLEOTIDE SEQUENCE [LARGE SCALE GENOMIC DNA]</scope>
    <source>
        <strain evidence="1 2">Sa1CUA4</strain>
    </source>
</reference>
<organism evidence="1 2">
    <name type="scientific">Microbacterium gallinarum</name>
    <dbReference type="NCBI Taxonomy" id="2762209"/>
    <lineage>
        <taxon>Bacteria</taxon>
        <taxon>Bacillati</taxon>
        <taxon>Actinomycetota</taxon>
        <taxon>Actinomycetes</taxon>
        <taxon>Micrococcales</taxon>
        <taxon>Microbacteriaceae</taxon>
        <taxon>Microbacterium</taxon>
    </lineage>
</organism>